<dbReference type="EMBL" id="FWYB01000018">
    <property type="protein sequence ID" value="SMD15506.1"/>
    <property type="molecule type" value="Genomic_DNA"/>
</dbReference>
<dbReference type="STRING" id="475255.SAMN04488101_11888"/>
<dbReference type="OrthoDB" id="9795222at2"/>
<keyword evidence="2" id="KW-1185">Reference proteome</keyword>
<dbReference type="AlphaFoldDB" id="A0A1W2F1Z0"/>
<dbReference type="InterPro" id="IPR051801">
    <property type="entry name" value="GH28_Enzymes"/>
</dbReference>
<dbReference type="InterPro" id="IPR011050">
    <property type="entry name" value="Pectin_lyase_fold/virulence"/>
</dbReference>
<dbReference type="SUPFAM" id="SSF51126">
    <property type="entry name" value="Pectin lyase-like"/>
    <property type="match status" value="1"/>
</dbReference>
<evidence type="ECO:0000313" key="1">
    <source>
        <dbReference type="EMBL" id="SMD15506.1"/>
    </source>
</evidence>
<protein>
    <submittedName>
        <fullName evidence="1">Polygalacturonase</fullName>
    </submittedName>
</protein>
<reference evidence="1 2" key="1">
    <citation type="submission" date="2017-04" db="EMBL/GenBank/DDBJ databases">
        <authorList>
            <person name="Afonso C.L."/>
            <person name="Miller P.J."/>
            <person name="Scott M.A."/>
            <person name="Spackman E."/>
            <person name="Goraichik I."/>
            <person name="Dimitrov K.M."/>
            <person name="Suarez D.L."/>
            <person name="Swayne D.E."/>
        </authorList>
    </citation>
    <scope>NUCLEOTIDE SEQUENCE [LARGE SCALE GENOMIC DNA]</scope>
    <source>
        <strain evidence="1 2">DSM 19625</strain>
    </source>
</reference>
<dbReference type="Proteomes" id="UP000192678">
    <property type="component" value="Unassembled WGS sequence"/>
</dbReference>
<dbReference type="Gene3D" id="2.160.20.10">
    <property type="entry name" value="Single-stranded right-handed beta-helix, Pectin lyase-like"/>
    <property type="match status" value="1"/>
</dbReference>
<name>A0A1W2F1Z0_9SPHI</name>
<dbReference type="PANTHER" id="PTHR31339:SF87">
    <property type="entry name" value="GLYCOSIDE HYDROLASE, FAMILY 28, PECTIN LYASE FOLD_VIRULENCE FACTOR-RELATED"/>
    <property type="match status" value="1"/>
</dbReference>
<evidence type="ECO:0000313" key="2">
    <source>
        <dbReference type="Proteomes" id="UP000192678"/>
    </source>
</evidence>
<organism evidence="1 2">
    <name type="scientific">Pedobacter nyackensis</name>
    <dbReference type="NCBI Taxonomy" id="475255"/>
    <lineage>
        <taxon>Bacteria</taxon>
        <taxon>Pseudomonadati</taxon>
        <taxon>Bacteroidota</taxon>
        <taxon>Sphingobacteriia</taxon>
        <taxon>Sphingobacteriales</taxon>
        <taxon>Sphingobacteriaceae</taxon>
        <taxon>Pedobacter</taxon>
    </lineage>
</organism>
<dbReference type="InterPro" id="IPR012334">
    <property type="entry name" value="Pectin_lyas_fold"/>
</dbReference>
<proteinExistence type="predicted"/>
<sequence length="989" mass="108269">MFYSKIMKKFLLLVMVGLMGITVPVMSNSSKLTAFSSEITFGTRAANIAKITNDSLILIGGSTYRFTVDTPEDKGLVATNITVKDLHAQIRAKDGSNQKYTVLNSNGIAKTEGELVSGDRLVVLAEDGKTSKTYQIKVKTMALSGQLVLQKQTLTANTTTNLTLYFTAGQRSPDATVKIFIPKGIVITPTNTTVNVIGRGDVMLKDLASQSIGRVGTKYSYSKVGEFNLSKVAADGTILSLEHLDLRPSNGADLKIVIAGVKLLNAGSYPFKAIYTTSKPEALTSAGTGNETATLVATSTVSDFERLVDKSLHYKETPGTYTKVNFKFSLSKAPLNMRLMQSLDKGKNWTASSAAIDKTNGTAVVSNLKPGQFYTFRLSVMDGPHKGLSNTTSFYSGKVDVKRFGVIPSENEDRTLAINKAIDELNKIGGGTLLFTEGTYNVRTVHLKSNVYLYVDKGAVIKGMKGADAPETTWFSDKKYRSGLSPTAPGPYADPENYMTKQDVGHHYFRNTMFFGERLDNVKIIGSGLITGNGNLVNGDNVMNNTPDNRADKMFTLKLCTNLEIGGIHRQEDLWYDADKDEPYYSLKDGTKSFDHDGMLKIERAGHFVLLATGTDNINVHDTYFGKFNSTNARDIYDFMGCNHVTVTNIYSKVSSDDLVKPGSDCALGFTRPARNYKVRNIIGDTNCNLFQIGSETADDIKDICVDNIYVLGANKAGFSISTNDGAHISDIHLNCGHTGKLHSRSKMLRTRTPFFISISNRARILGAEVGRYVFMENGIKHDELLVKNVNIGKVENIILNGIDISEVYGGSSHGGKNGRWNPYDGKQTKATPIVAGYKLPDTEVVQGGLDFKLPNGQHTGYIKNIVFNDVHVLVKGGNPLADKESTPPELGVGQYNVANLNIQPSYGLWARHVKELTVKNSSFNYEKKDSRYAIFLDDVLGAKITDVKMVLAKENNTLLGLKNATDVETKNIVYYQDEWGNAATEFSK</sequence>
<gene>
    <name evidence="1" type="ORF">SAMN04488101_11888</name>
</gene>
<accession>A0A1W2F1Z0</accession>
<dbReference type="CDD" id="cd14670">
    <property type="entry name" value="BslA_like"/>
    <property type="match status" value="1"/>
</dbReference>
<dbReference type="PANTHER" id="PTHR31339">
    <property type="entry name" value="PECTIN LYASE-RELATED"/>
    <property type="match status" value="1"/>
</dbReference>
<dbReference type="InterPro" id="IPR034650">
    <property type="entry name" value="YuaB-like"/>
</dbReference>